<dbReference type="Proteomes" id="UP000327013">
    <property type="component" value="Chromosome 4"/>
</dbReference>
<dbReference type="Gene3D" id="3.40.30.10">
    <property type="entry name" value="Glutaredoxin"/>
    <property type="match status" value="1"/>
</dbReference>
<gene>
    <name evidence="2" type="ORF">FH972_011743</name>
</gene>
<dbReference type="Pfam" id="PF00462">
    <property type="entry name" value="Glutaredoxin"/>
    <property type="match status" value="1"/>
</dbReference>
<accession>A0A660KYA3</accession>
<proteinExistence type="predicted"/>
<dbReference type="EMBL" id="CM017324">
    <property type="protein sequence ID" value="KAE8039319.1"/>
    <property type="molecule type" value="Genomic_DNA"/>
</dbReference>
<dbReference type="SUPFAM" id="SSF52833">
    <property type="entry name" value="Thioredoxin-like"/>
    <property type="match status" value="1"/>
</dbReference>
<organism evidence="2 3">
    <name type="scientific">Carpinus fangiana</name>
    <dbReference type="NCBI Taxonomy" id="176857"/>
    <lineage>
        <taxon>Eukaryota</taxon>
        <taxon>Viridiplantae</taxon>
        <taxon>Streptophyta</taxon>
        <taxon>Embryophyta</taxon>
        <taxon>Tracheophyta</taxon>
        <taxon>Spermatophyta</taxon>
        <taxon>Magnoliopsida</taxon>
        <taxon>eudicotyledons</taxon>
        <taxon>Gunneridae</taxon>
        <taxon>Pentapetalae</taxon>
        <taxon>rosids</taxon>
        <taxon>fabids</taxon>
        <taxon>Fagales</taxon>
        <taxon>Betulaceae</taxon>
        <taxon>Carpinus</taxon>
    </lineage>
</organism>
<dbReference type="PANTHER" id="PTHR45669">
    <property type="entry name" value="GLUTAREDOXIN DOMAIN-CONTAINING CYSTEINE-RICH PROTEIN CG12206-RELATED"/>
    <property type="match status" value="1"/>
</dbReference>
<protein>
    <recommendedName>
        <fullName evidence="1">Glutaredoxin domain-containing protein</fullName>
    </recommendedName>
</protein>
<dbReference type="AlphaFoldDB" id="A0A660KYA3"/>
<sequence>MWRPRGTKSTVRIYDKSSSPTSLFHCSSFKDVPELCNEEDKPTQPTRVVVYFTSLRVVRPTFEDCRAVRSILRGFRVSIDERDLSMDSGFLTELQQILGQSQGKVTLPRVFIGGRYVGGAEEIKQLHEIGELKKLVEGLPPAEPGVCDACGGYRFILCDECHGSHKLFVEKSGFKSCTACNENGLIRCPSCSSAPL</sequence>
<reference evidence="2 3" key="1">
    <citation type="submission" date="2019-06" db="EMBL/GenBank/DDBJ databases">
        <title>A chromosomal-level reference genome of Carpinus fangiana (Coryloideae, Betulaceae).</title>
        <authorList>
            <person name="Yang X."/>
            <person name="Wang Z."/>
            <person name="Zhang L."/>
            <person name="Hao G."/>
            <person name="Liu J."/>
            <person name="Yang Y."/>
        </authorList>
    </citation>
    <scope>NUCLEOTIDE SEQUENCE [LARGE SCALE GENOMIC DNA]</scope>
    <source>
        <strain evidence="2">Cfa_2016G</strain>
        <tissue evidence="2">Leaf</tissue>
    </source>
</reference>
<dbReference type="OrthoDB" id="423313at2759"/>
<feature type="domain" description="Glutaredoxin" evidence="1">
    <location>
        <begin position="49"/>
        <end position="117"/>
    </location>
</feature>
<dbReference type="CDD" id="cd03031">
    <property type="entry name" value="GRX_GRX_like"/>
    <property type="match status" value="1"/>
</dbReference>
<dbReference type="Pfam" id="PF23733">
    <property type="entry name" value="GRXCR1-2_C"/>
    <property type="match status" value="1"/>
</dbReference>
<keyword evidence="3" id="KW-1185">Reference proteome</keyword>
<evidence type="ECO:0000259" key="1">
    <source>
        <dbReference type="Pfam" id="PF00462"/>
    </source>
</evidence>
<dbReference type="InterPro" id="IPR002109">
    <property type="entry name" value="Glutaredoxin"/>
</dbReference>
<dbReference type="PROSITE" id="PS51354">
    <property type="entry name" value="GLUTAREDOXIN_2"/>
    <property type="match status" value="1"/>
</dbReference>
<dbReference type="InterPro" id="IPR036249">
    <property type="entry name" value="Thioredoxin-like_sf"/>
</dbReference>
<evidence type="ECO:0000313" key="3">
    <source>
        <dbReference type="Proteomes" id="UP000327013"/>
    </source>
</evidence>
<evidence type="ECO:0000313" key="2">
    <source>
        <dbReference type="EMBL" id="KAE8039319.1"/>
    </source>
</evidence>
<dbReference type="PANTHER" id="PTHR45669:SF26">
    <property type="entry name" value="GLUTAREDOXIN DOMAIN-CONTAINING PROTEIN"/>
    <property type="match status" value="1"/>
</dbReference>
<name>A0A660KYA3_9ROSI</name>